<sequence>VLHGGKERESTLLISSSLYLIEEYGQVVHLHNRPIVHSSPLTHWTAPLAGAIKFNSDATIPVSGIHVGVGGVFRDSQGCVLAAFSCKIFSSFETVNY</sequence>
<reference evidence="2" key="1">
    <citation type="submission" date="2016-06" db="EMBL/GenBank/DDBJ databases">
        <title>Parallel loss of symbiosis genes in relatives of nitrogen-fixing non-legume Parasponia.</title>
        <authorList>
            <person name="Van Velzen R."/>
            <person name="Holmer R."/>
            <person name="Bu F."/>
            <person name="Rutten L."/>
            <person name="Van Zeijl A."/>
            <person name="Liu W."/>
            <person name="Santuari L."/>
            <person name="Cao Q."/>
            <person name="Sharma T."/>
            <person name="Shen D."/>
            <person name="Roswanjaya Y."/>
            <person name="Wardhani T."/>
            <person name="Kalhor M.S."/>
            <person name="Jansen J."/>
            <person name="Van den Hoogen J."/>
            <person name="Gungor B."/>
            <person name="Hartog M."/>
            <person name="Hontelez J."/>
            <person name="Verver J."/>
            <person name="Yang W.-C."/>
            <person name="Schijlen E."/>
            <person name="Repin R."/>
            <person name="Schilthuizen M."/>
            <person name="Schranz E."/>
            <person name="Heidstra R."/>
            <person name="Miyata K."/>
            <person name="Fedorova E."/>
            <person name="Kohlen W."/>
            <person name="Bisseling T."/>
            <person name="Smit S."/>
            <person name="Geurts R."/>
        </authorList>
    </citation>
    <scope>NUCLEOTIDE SEQUENCE [LARGE SCALE GENOMIC DNA]</scope>
    <source>
        <strain evidence="2">cv. RG33-2</strain>
    </source>
</reference>
<proteinExistence type="predicted"/>
<dbReference type="AlphaFoldDB" id="A0A2P5B9H9"/>
<accession>A0A2P5B9H9</accession>
<organism evidence="1 2">
    <name type="scientific">Trema orientale</name>
    <name type="common">Charcoal tree</name>
    <name type="synonym">Celtis orientalis</name>
    <dbReference type="NCBI Taxonomy" id="63057"/>
    <lineage>
        <taxon>Eukaryota</taxon>
        <taxon>Viridiplantae</taxon>
        <taxon>Streptophyta</taxon>
        <taxon>Embryophyta</taxon>
        <taxon>Tracheophyta</taxon>
        <taxon>Spermatophyta</taxon>
        <taxon>Magnoliopsida</taxon>
        <taxon>eudicotyledons</taxon>
        <taxon>Gunneridae</taxon>
        <taxon>Pentapetalae</taxon>
        <taxon>rosids</taxon>
        <taxon>fabids</taxon>
        <taxon>Rosales</taxon>
        <taxon>Cannabaceae</taxon>
        <taxon>Trema</taxon>
    </lineage>
</organism>
<evidence type="ECO:0000313" key="1">
    <source>
        <dbReference type="EMBL" id="PON45447.1"/>
    </source>
</evidence>
<gene>
    <name evidence="1" type="ORF">TorRG33x02_328560</name>
</gene>
<feature type="non-terminal residue" evidence="1">
    <location>
        <position position="1"/>
    </location>
</feature>
<keyword evidence="2" id="KW-1185">Reference proteome</keyword>
<evidence type="ECO:0000313" key="2">
    <source>
        <dbReference type="Proteomes" id="UP000237000"/>
    </source>
</evidence>
<dbReference type="EMBL" id="JXTC01000572">
    <property type="protein sequence ID" value="PON45447.1"/>
    <property type="molecule type" value="Genomic_DNA"/>
</dbReference>
<name>A0A2P5B9H9_TREOI</name>
<dbReference type="OrthoDB" id="1906820at2759"/>
<comment type="caution">
    <text evidence="1">The sequence shown here is derived from an EMBL/GenBank/DDBJ whole genome shotgun (WGS) entry which is preliminary data.</text>
</comment>
<evidence type="ECO:0008006" key="3">
    <source>
        <dbReference type="Google" id="ProtNLM"/>
    </source>
</evidence>
<protein>
    <recommendedName>
        <fullName evidence="3">RNase H type-1 domain-containing protein</fullName>
    </recommendedName>
</protein>
<dbReference type="Proteomes" id="UP000237000">
    <property type="component" value="Unassembled WGS sequence"/>
</dbReference>
<dbReference type="InParanoid" id="A0A2P5B9H9"/>